<reference evidence="1 2" key="1">
    <citation type="submission" date="2017-03" db="EMBL/GenBank/DDBJ databases">
        <title>Whole genome sequences of fourteen strains of Bradyrhizobium canariense and one strain of Bradyrhizobium japonicum isolated from Lupinus (Papilionoideae: Genisteae) species in Algeria.</title>
        <authorList>
            <person name="Crovadore J."/>
            <person name="Chekireb D."/>
            <person name="Brachmann A."/>
            <person name="Chablais R."/>
            <person name="Cochard B."/>
            <person name="Lefort F."/>
        </authorList>
    </citation>
    <scope>NUCLEOTIDE SEQUENCE [LARGE SCALE GENOMIC DNA]</scope>
    <source>
        <strain evidence="1 2">UBMA197</strain>
    </source>
</reference>
<gene>
    <name evidence="1" type="ORF">BSZ19_13860</name>
</gene>
<name>A0A1Y2JR97_BRAJP</name>
<sequence>MRRSKLQPIRNKIDLADRIQMRLIKKRLKLSDAELTAIVGRIGNSLSAISKEAALQRASTVLAAPTEVPPAAVIASRTGGEQATIESEAGAPAS</sequence>
<proteinExistence type="predicted"/>
<evidence type="ECO:0008006" key="3">
    <source>
        <dbReference type="Google" id="ProtNLM"/>
    </source>
</evidence>
<protein>
    <recommendedName>
        <fullName evidence="3">DUF3606 domain-containing protein</fullName>
    </recommendedName>
</protein>
<evidence type="ECO:0000313" key="2">
    <source>
        <dbReference type="Proteomes" id="UP000193335"/>
    </source>
</evidence>
<evidence type="ECO:0000313" key="1">
    <source>
        <dbReference type="EMBL" id="OSJ33882.1"/>
    </source>
</evidence>
<dbReference type="AlphaFoldDB" id="A0A1Y2JR97"/>
<comment type="caution">
    <text evidence="1">The sequence shown here is derived from an EMBL/GenBank/DDBJ whole genome shotgun (WGS) entry which is preliminary data.</text>
</comment>
<dbReference type="Proteomes" id="UP000193335">
    <property type="component" value="Unassembled WGS sequence"/>
</dbReference>
<organism evidence="1 2">
    <name type="scientific">Bradyrhizobium japonicum</name>
    <dbReference type="NCBI Taxonomy" id="375"/>
    <lineage>
        <taxon>Bacteria</taxon>
        <taxon>Pseudomonadati</taxon>
        <taxon>Pseudomonadota</taxon>
        <taxon>Alphaproteobacteria</taxon>
        <taxon>Hyphomicrobiales</taxon>
        <taxon>Nitrobacteraceae</taxon>
        <taxon>Bradyrhizobium</taxon>
    </lineage>
</organism>
<accession>A0A1Y2JR97</accession>
<dbReference type="EMBL" id="NAFL01000237">
    <property type="protein sequence ID" value="OSJ33882.1"/>
    <property type="molecule type" value="Genomic_DNA"/>
</dbReference>
<dbReference type="RefSeq" id="WP_085400081.1">
    <property type="nucleotide sequence ID" value="NZ_NAFL01000237.1"/>
</dbReference>